<accession>A0A081G1D4</accession>
<dbReference type="AlphaFoldDB" id="A0A081G1D4"/>
<comment type="caution">
    <text evidence="1">The sequence shown here is derived from an EMBL/GenBank/DDBJ whole genome shotgun (WGS) entry which is preliminary data.</text>
</comment>
<dbReference type="EMBL" id="JMQN01000015">
    <property type="protein sequence ID" value="KEA64589.1"/>
    <property type="molecule type" value="Genomic_DNA"/>
</dbReference>
<sequence length="38" mass="4363">MNSPMVKLIINSIKLNPCSVDLYLRISNLGLEFERLID</sequence>
<name>A0A081G1D4_9GAMM</name>
<keyword evidence="2" id="KW-1185">Reference proteome</keyword>
<evidence type="ECO:0000313" key="2">
    <source>
        <dbReference type="Proteomes" id="UP000028252"/>
    </source>
</evidence>
<reference evidence="1 2" key="1">
    <citation type="submission" date="2014-04" db="EMBL/GenBank/DDBJ databases">
        <title>Marinobacterium kochiensis sp. nov., isolated from sediment sample collected from Kochi backwaters in Kerala, India.</title>
        <authorList>
            <person name="Singh A."/>
            <person name="Pinnaka A.K."/>
        </authorList>
    </citation>
    <scope>NUCLEOTIDE SEQUENCE [LARGE SCALE GENOMIC DNA]</scope>
    <source>
        <strain evidence="1 2">AK27</strain>
    </source>
</reference>
<dbReference type="PATRIC" id="fig|1232683.4.peg.1032"/>
<evidence type="ECO:0000313" key="1">
    <source>
        <dbReference type="EMBL" id="KEA64589.1"/>
    </source>
</evidence>
<dbReference type="Proteomes" id="UP000028252">
    <property type="component" value="Unassembled WGS sequence"/>
</dbReference>
<organism evidence="1 2">
    <name type="scientific">Marinobacterium lacunae</name>
    <dbReference type="NCBI Taxonomy" id="1232683"/>
    <lineage>
        <taxon>Bacteria</taxon>
        <taxon>Pseudomonadati</taxon>
        <taxon>Pseudomonadota</taxon>
        <taxon>Gammaproteobacteria</taxon>
        <taxon>Oceanospirillales</taxon>
        <taxon>Oceanospirillaceae</taxon>
        <taxon>Marinobacterium</taxon>
    </lineage>
</organism>
<proteinExistence type="predicted"/>
<gene>
    <name evidence="1" type="ORF">ADIMK_1042</name>
</gene>
<protein>
    <submittedName>
        <fullName evidence="1">Uncharacterized protein</fullName>
    </submittedName>
</protein>